<evidence type="ECO:0000259" key="1">
    <source>
        <dbReference type="Pfam" id="PF00646"/>
    </source>
</evidence>
<dbReference type="Proteomes" id="UP000053257">
    <property type="component" value="Unassembled WGS sequence"/>
</dbReference>
<dbReference type="AlphaFoldDB" id="A0A0C3RRV4"/>
<evidence type="ECO:0000313" key="2">
    <source>
        <dbReference type="EMBL" id="KIP02916.1"/>
    </source>
</evidence>
<dbReference type="InterPro" id="IPR001810">
    <property type="entry name" value="F-box_dom"/>
</dbReference>
<keyword evidence="3" id="KW-1185">Reference proteome</keyword>
<dbReference type="OrthoDB" id="10671859at2759"/>
<name>A0A0C3RRV4_PHLG1</name>
<sequence>MHLLVSIAMSDRLVDDILDLVFAWLHPKEWRRSWPQTMLAKDLRKDLATCSLVSKRWRAMARPHLFRDIVYTFRAVPEERTTAVEGEPYLTEPRYRTLRMFHTFLQQNNFACTAIRRLQLRALPATANDGTVMSMFYKIPDFVYGPQDMVQVELFMDILALTYNISDLDLREIILALPRPTSLSGLSLQTLEIYFGTAQTHEDWKIQPDYATTKILSCFDLIDELGVNGLIIKGGAAMPPAADAPDLSHLRVRSLHLGHLMGAGQRGIIPQSLQEPLFAQSLRVLDFTTTDDEQLPVQQELLEFVQDHIQELICTVDNGPNTDTPLIIPHCPNLRSIRLGTSIHTCAVGEDSDSHHSINRLVLYLRQCRRTVSFYPALARIVLHLGIVSGRKQEPDVWLVGLTSALKDLDSALVEFFDCRPSCALTIEYGRPRNMDMAYATTALVHAFARFLPKMVGRRGLTFCVAGQYLREYEHQQNSSGSVLI</sequence>
<organism evidence="2 3">
    <name type="scientific">Phlebiopsis gigantea (strain 11061_1 CR5-6)</name>
    <name type="common">White-rot fungus</name>
    <name type="synonym">Peniophora gigantea</name>
    <dbReference type="NCBI Taxonomy" id="745531"/>
    <lineage>
        <taxon>Eukaryota</taxon>
        <taxon>Fungi</taxon>
        <taxon>Dikarya</taxon>
        <taxon>Basidiomycota</taxon>
        <taxon>Agaricomycotina</taxon>
        <taxon>Agaricomycetes</taxon>
        <taxon>Polyporales</taxon>
        <taxon>Phanerochaetaceae</taxon>
        <taxon>Phlebiopsis</taxon>
    </lineage>
</organism>
<gene>
    <name evidence="2" type="ORF">PHLGIDRAFT_271568</name>
</gene>
<protein>
    <recommendedName>
        <fullName evidence="1">F-box domain-containing protein</fullName>
    </recommendedName>
</protein>
<accession>A0A0C3RRV4</accession>
<dbReference type="EMBL" id="KN840645">
    <property type="protein sequence ID" value="KIP02916.1"/>
    <property type="molecule type" value="Genomic_DNA"/>
</dbReference>
<dbReference type="Pfam" id="PF00646">
    <property type="entry name" value="F-box"/>
    <property type="match status" value="1"/>
</dbReference>
<reference evidence="2 3" key="1">
    <citation type="journal article" date="2014" name="PLoS Genet.">
        <title>Analysis of the Phlebiopsis gigantea genome, transcriptome and secretome provides insight into its pioneer colonization strategies of wood.</title>
        <authorList>
            <person name="Hori C."/>
            <person name="Ishida T."/>
            <person name="Igarashi K."/>
            <person name="Samejima M."/>
            <person name="Suzuki H."/>
            <person name="Master E."/>
            <person name="Ferreira P."/>
            <person name="Ruiz-Duenas F.J."/>
            <person name="Held B."/>
            <person name="Canessa P."/>
            <person name="Larrondo L.F."/>
            <person name="Schmoll M."/>
            <person name="Druzhinina I.S."/>
            <person name="Kubicek C.P."/>
            <person name="Gaskell J.A."/>
            <person name="Kersten P."/>
            <person name="St John F."/>
            <person name="Glasner J."/>
            <person name="Sabat G."/>
            <person name="Splinter BonDurant S."/>
            <person name="Syed K."/>
            <person name="Yadav J."/>
            <person name="Mgbeahuruike A.C."/>
            <person name="Kovalchuk A."/>
            <person name="Asiegbu F.O."/>
            <person name="Lackner G."/>
            <person name="Hoffmeister D."/>
            <person name="Rencoret J."/>
            <person name="Gutierrez A."/>
            <person name="Sun H."/>
            <person name="Lindquist E."/>
            <person name="Barry K."/>
            <person name="Riley R."/>
            <person name="Grigoriev I.V."/>
            <person name="Henrissat B."/>
            <person name="Kues U."/>
            <person name="Berka R.M."/>
            <person name="Martinez A.T."/>
            <person name="Covert S.F."/>
            <person name="Blanchette R.A."/>
            <person name="Cullen D."/>
        </authorList>
    </citation>
    <scope>NUCLEOTIDE SEQUENCE [LARGE SCALE GENOMIC DNA]</scope>
    <source>
        <strain evidence="2 3">11061_1 CR5-6</strain>
    </source>
</reference>
<feature type="domain" description="F-box" evidence="1">
    <location>
        <begin position="45"/>
        <end position="62"/>
    </location>
</feature>
<dbReference type="HOGENOM" id="CLU_588064_0_0_1"/>
<proteinExistence type="predicted"/>
<evidence type="ECO:0000313" key="3">
    <source>
        <dbReference type="Proteomes" id="UP000053257"/>
    </source>
</evidence>